<name>A0A1X7MPD4_9HYPH</name>
<dbReference type="AlphaFoldDB" id="A0A1X7MPD4"/>
<evidence type="ECO:0000313" key="3">
    <source>
        <dbReference type="Proteomes" id="UP000193083"/>
    </source>
</evidence>
<feature type="region of interest" description="Disordered" evidence="1">
    <location>
        <begin position="38"/>
        <end position="57"/>
    </location>
</feature>
<sequence length="57" mass="5921">MTDNRPPYAGTPRWVKRAAAAAPLLLIVAGVAIATGAGGEHGPWRHAGAFSQQEKTP</sequence>
<evidence type="ECO:0000256" key="1">
    <source>
        <dbReference type="SAM" id="MobiDB-lite"/>
    </source>
</evidence>
<reference evidence="2 3" key="1">
    <citation type="submission" date="2017-04" db="EMBL/GenBank/DDBJ databases">
        <authorList>
            <person name="Afonso C.L."/>
            <person name="Miller P.J."/>
            <person name="Scott M.A."/>
            <person name="Spackman E."/>
            <person name="Goraichik I."/>
            <person name="Dimitrov K.M."/>
            <person name="Suarez D.L."/>
            <person name="Swayne D.E."/>
        </authorList>
    </citation>
    <scope>NUCLEOTIDE SEQUENCE [LARGE SCALE GENOMIC DNA]</scope>
    <source>
        <strain evidence="2 3">B5P</strain>
    </source>
</reference>
<dbReference type="Proteomes" id="UP000193083">
    <property type="component" value="Unassembled WGS sequence"/>
</dbReference>
<gene>
    <name evidence="2" type="ORF">SAMN02982922_0073</name>
</gene>
<keyword evidence="3" id="KW-1185">Reference proteome</keyword>
<protein>
    <submittedName>
        <fullName evidence="2">Uncharacterized protein</fullName>
    </submittedName>
</protein>
<proteinExistence type="predicted"/>
<accession>A0A1X7MPD4</accession>
<organism evidence="2 3">
    <name type="scientific">Mesorhizobium australicum</name>
    <dbReference type="NCBI Taxonomy" id="536018"/>
    <lineage>
        <taxon>Bacteria</taxon>
        <taxon>Pseudomonadati</taxon>
        <taxon>Pseudomonadota</taxon>
        <taxon>Alphaproteobacteria</taxon>
        <taxon>Hyphomicrobiales</taxon>
        <taxon>Phyllobacteriaceae</taxon>
        <taxon>Mesorhizobium</taxon>
    </lineage>
</organism>
<evidence type="ECO:0000313" key="2">
    <source>
        <dbReference type="EMBL" id="SMH26191.1"/>
    </source>
</evidence>
<dbReference type="EMBL" id="FXBL01000002">
    <property type="protein sequence ID" value="SMH26191.1"/>
    <property type="molecule type" value="Genomic_DNA"/>
</dbReference>
<dbReference type="RefSeq" id="WP_176247377.1">
    <property type="nucleotide sequence ID" value="NZ_FXBL01000002.1"/>
</dbReference>